<keyword evidence="2" id="KW-1185">Reference proteome</keyword>
<name>A0A9J6B4Q9_SOLCO</name>
<dbReference type="EMBL" id="JACXVP010000001">
    <property type="protein sequence ID" value="KAG5631596.1"/>
    <property type="molecule type" value="Genomic_DNA"/>
</dbReference>
<protein>
    <submittedName>
        <fullName evidence="1">Uncharacterized protein</fullName>
    </submittedName>
</protein>
<reference evidence="1 2" key="1">
    <citation type="submission" date="2020-09" db="EMBL/GenBank/DDBJ databases">
        <title>De no assembly of potato wild relative species, Solanum commersonii.</title>
        <authorList>
            <person name="Cho K."/>
        </authorList>
    </citation>
    <scope>NUCLEOTIDE SEQUENCE [LARGE SCALE GENOMIC DNA]</scope>
    <source>
        <strain evidence="1">LZ3.2</strain>
        <tissue evidence="1">Leaf</tissue>
    </source>
</reference>
<dbReference type="Proteomes" id="UP000824120">
    <property type="component" value="Chromosome 1"/>
</dbReference>
<comment type="caution">
    <text evidence="1">The sequence shown here is derived from an EMBL/GenBank/DDBJ whole genome shotgun (WGS) entry which is preliminary data.</text>
</comment>
<sequence>MIESVENNNTFASLPYGLLISRIIVDSLVDLSKYKPTLIDATFDIRTFSSMRYVLVNDKWYKKESVQSRADIPRATRISGDSAALLFKEAEHIKVRLAGLESHMHVIQDTLGMVLQLHKDSSIDVGKLRLNVRGLKKDDIRSVNKILKEVNSNKTGLDSAHNELAISVHTSYSTFSKIVECSLNTFYRNVLNTLKIREEIHGRQEISSHEVQAVEGGKYMSINHPRFMEEDRPTFTEEYINQKSEKRLKISQDSRKII</sequence>
<gene>
    <name evidence="1" type="ORF">H5410_003313</name>
</gene>
<evidence type="ECO:0000313" key="1">
    <source>
        <dbReference type="EMBL" id="KAG5631596.1"/>
    </source>
</evidence>
<accession>A0A9J6B4Q9</accession>
<dbReference type="AlphaFoldDB" id="A0A9J6B4Q9"/>
<proteinExistence type="predicted"/>
<evidence type="ECO:0000313" key="2">
    <source>
        <dbReference type="Proteomes" id="UP000824120"/>
    </source>
</evidence>
<organism evidence="1 2">
    <name type="scientific">Solanum commersonii</name>
    <name type="common">Commerson's wild potato</name>
    <name type="synonym">Commerson's nightshade</name>
    <dbReference type="NCBI Taxonomy" id="4109"/>
    <lineage>
        <taxon>Eukaryota</taxon>
        <taxon>Viridiplantae</taxon>
        <taxon>Streptophyta</taxon>
        <taxon>Embryophyta</taxon>
        <taxon>Tracheophyta</taxon>
        <taxon>Spermatophyta</taxon>
        <taxon>Magnoliopsida</taxon>
        <taxon>eudicotyledons</taxon>
        <taxon>Gunneridae</taxon>
        <taxon>Pentapetalae</taxon>
        <taxon>asterids</taxon>
        <taxon>lamiids</taxon>
        <taxon>Solanales</taxon>
        <taxon>Solanaceae</taxon>
        <taxon>Solanoideae</taxon>
        <taxon>Solaneae</taxon>
        <taxon>Solanum</taxon>
    </lineage>
</organism>